<comment type="subcellular location">
    <subcellularLocation>
        <location evidence="1">Membrane</location>
    </subcellularLocation>
</comment>
<dbReference type="EMBL" id="JAADJG010000342">
    <property type="protein sequence ID" value="KAF4448406.1"/>
    <property type="molecule type" value="Genomic_DNA"/>
</dbReference>
<keyword evidence="4 5" id="KW-0472">Membrane</keyword>
<dbReference type="InterPro" id="IPR036259">
    <property type="entry name" value="MFS_trans_sf"/>
</dbReference>
<keyword evidence="7" id="KW-1185">Reference proteome</keyword>
<evidence type="ECO:0000256" key="1">
    <source>
        <dbReference type="ARBA" id="ARBA00004370"/>
    </source>
</evidence>
<organism evidence="6 7">
    <name type="scientific">Fusarium austroafricanum</name>
    <dbReference type="NCBI Taxonomy" id="2364996"/>
    <lineage>
        <taxon>Eukaryota</taxon>
        <taxon>Fungi</taxon>
        <taxon>Dikarya</taxon>
        <taxon>Ascomycota</taxon>
        <taxon>Pezizomycotina</taxon>
        <taxon>Sordariomycetes</taxon>
        <taxon>Hypocreomycetidae</taxon>
        <taxon>Hypocreales</taxon>
        <taxon>Nectriaceae</taxon>
        <taxon>Fusarium</taxon>
        <taxon>Fusarium concolor species complex</taxon>
    </lineage>
</organism>
<accession>A0A8H4KEK3</accession>
<gene>
    <name evidence="6" type="ORF">F53441_8214</name>
</gene>
<evidence type="ECO:0000256" key="2">
    <source>
        <dbReference type="ARBA" id="ARBA00022692"/>
    </source>
</evidence>
<evidence type="ECO:0008006" key="8">
    <source>
        <dbReference type="Google" id="ProtNLM"/>
    </source>
</evidence>
<feature type="transmembrane region" description="Helical" evidence="5">
    <location>
        <begin position="12"/>
        <end position="32"/>
    </location>
</feature>
<keyword evidence="3 5" id="KW-1133">Transmembrane helix</keyword>
<name>A0A8H4KEK3_9HYPO</name>
<dbReference type="Proteomes" id="UP000605986">
    <property type="component" value="Unassembled WGS sequence"/>
</dbReference>
<sequence length="84" mass="9626">MFNPGAGNLKAKIGFVFGAFMVIFAVMAFFFVPETRMRSYEELDELFMNKVPSREFRKTVTVAQRRAEEAYAIESGMKEKTQDA</sequence>
<evidence type="ECO:0000256" key="5">
    <source>
        <dbReference type="SAM" id="Phobius"/>
    </source>
</evidence>
<dbReference type="Pfam" id="PF00083">
    <property type="entry name" value="Sugar_tr"/>
    <property type="match status" value="1"/>
</dbReference>
<evidence type="ECO:0000313" key="6">
    <source>
        <dbReference type="EMBL" id="KAF4448406.1"/>
    </source>
</evidence>
<reference evidence="6" key="1">
    <citation type="submission" date="2020-01" db="EMBL/GenBank/DDBJ databases">
        <title>Identification and distribution of gene clusters putatively required for synthesis of sphingolipid metabolism inhibitors in phylogenetically diverse species of the filamentous fungus Fusarium.</title>
        <authorList>
            <person name="Kim H.-S."/>
            <person name="Busman M."/>
            <person name="Brown D.W."/>
            <person name="Divon H."/>
            <person name="Uhlig S."/>
            <person name="Proctor R.H."/>
        </authorList>
    </citation>
    <scope>NUCLEOTIDE SEQUENCE</scope>
    <source>
        <strain evidence="6">NRRL 53441</strain>
    </source>
</reference>
<dbReference type="Gene3D" id="1.20.1250.20">
    <property type="entry name" value="MFS general substrate transporter like domains"/>
    <property type="match status" value="1"/>
</dbReference>
<keyword evidence="2 5" id="KW-0812">Transmembrane</keyword>
<dbReference type="InterPro" id="IPR005828">
    <property type="entry name" value="MFS_sugar_transport-like"/>
</dbReference>
<proteinExistence type="predicted"/>
<comment type="caution">
    <text evidence="6">The sequence shown here is derived from an EMBL/GenBank/DDBJ whole genome shotgun (WGS) entry which is preliminary data.</text>
</comment>
<dbReference type="AlphaFoldDB" id="A0A8H4KEK3"/>
<dbReference type="GO" id="GO:0022857">
    <property type="term" value="F:transmembrane transporter activity"/>
    <property type="evidence" value="ECO:0007669"/>
    <property type="project" value="InterPro"/>
</dbReference>
<dbReference type="GO" id="GO:0016020">
    <property type="term" value="C:membrane"/>
    <property type="evidence" value="ECO:0007669"/>
    <property type="project" value="UniProtKB-SubCell"/>
</dbReference>
<evidence type="ECO:0000256" key="3">
    <source>
        <dbReference type="ARBA" id="ARBA00022989"/>
    </source>
</evidence>
<protein>
    <recommendedName>
        <fullName evidence="8">Major facilitator superfamily (MFS) profile domain-containing protein</fullName>
    </recommendedName>
</protein>
<dbReference type="OrthoDB" id="6612291at2759"/>
<evidence type="ECO:0000256" key="4">
    <source>
        <dbReference type="ARBA" id="ARBA00023136"/>
    </source>
</evidence>
<evidence type="ECO:0000313" key="7">
    <source>
        <dbReference type="Proteomes" id="UP000605986"/>
    </source>
</evidence>